<dbReference type="InterPro" id="IPR020189">
    <property type="entry name" value="IF5A_C"/>
</dbReference>
<evidence type="ECO:0000256" key="1">
    <source>
        <dbReference type="ARBA" id="ARBA00022741"/>
    </source>
</evidence>
<keyword evidence="1" id="KW-0547">Nucleotide-binding</keyword>
<dbReference type="Gene3D" id="3.80.10.10">
    <property type="entry name" value="Ribonuclease Inhibitor"/>
    <property type="match status" value="1"/>
</dbReference>
<keyword evidence="6" id="KW-1185">Reference proteome</keyword>
<dbReference type="Pfam" id="PF01287">
    <property type="entry name" value="eIF-5a"/>
    <property type="match status" value="1"/>
</dbReference>
<proteinExistence type="predicted"/>
<comment type="caution">
    <text evidence="5">The sequence shown here is derived from an EMBL/GenBank/DDBJ whole genome shotgun (WGS) entry which is preliminary data.</text>
</comment>
<gene>
    <name evidence="5" type="ORF">HAX54_015052</name>
</gene>
<dbReference type="Gene3D" id="2.40.50.140">
    <property type="entry name" value="Nucleic acid-binding proteins"/>
    <property type="match status" value="1"/>
</dbReference>
<dbReference type="InterPro" id="IPR058922">
    <property type="entry name" value="WHD_DRP"/>
</dbReference>
<evidence type="ECO:0000256" key="3">
    <source>
        <dbReference type="ARBA" id="ARBA00022840"/>
    </source>
</evidence>
<dbReference type="InterPro" id="IPR012340">
    <property type="entry name" value="NA-bd_OB-fold"/>
</dbReference>
<dbReference type="InterPro" id="IPR032675">
    <property type="entry name" value="LRR_dom_sf"/>
</dbReference>
<evidence type="ECO:0000313" key="5">
    <source>
        <dbReference type="EMBL" id="MCD7473273.1"/>
    </source>
</evidence>
<dbReference type="PANTHER" id="PTHR15140">
    <property type="entry name" value="TUBULIN-SPECIFIC CHAPERONE E"/>
    <property type="match status" value="1"/>
</dbReference>
<reference evidence="5 6" key="1">
    <citation type="journal article" date="2021" name="BMC Genomics">
        <title>Datura genome reveals duplications of psychoactive alkaloid biosynthetic genes and high mutation rate following tissue culture.</title>
        <authorList>
            <person name="Rajewski A."/>
            <person name="Carter-House D."/>
            <person name="Stajich J."/>
            <person name="Litt A."/>
        </authorList>
    </citation>
    <scope>NUCLEOTIDE SEQUENCE [LARGE SCALE GENOMIC DNA]</scope>
    <source>
        <strain evidence="5">AR-01</strain>
    </source>
</reference>
<evidence type="ECO:0000313" key="6">
    <source>
        <dbReference type="Proteomes" id="UP000823775"/>
    </source>
</evidence>
<dbReference type="PANTHER" id="PTHR15140:SF44">
    <property type="entry name" value="LATE BLIGHT RESISTANCE PROTEIN HOMOLOG R1B-23 ISOFORM X1"/>
    <property type="match status" value="1"/>
</dbReference>
<keyword evidence="3" id="KW-0067">ATP-binding</keyword>
<evidence type="ECO:0000259" key="4">
    <source>
        <dbReference type="SMART" id="SM01376"/>
    </source>
</evidence>
<dbReference type="SUPFAM" id="SSF52058">
    <property type="entry name" value="L domain-like"/>
    <property type="match status" value="1"/>
</dbReference>
<dbReference type="Gene3D" id="1.10.10.10">
    <property type="entry name" value="Winged helix-like DNA-binding domain superfamily/Winged helix DNA-binding domain"/>
    <property type="match status" value="1"/>
</dbReference>
<feature type="domain" description="Translation initiation factor 5A C-terminal" evidence="4">
    <location>
        <begin position="525"/>
        <end position="577"/>
    </location>
</feature>
<sequence>MEASWWDEVKNSLLSYLGESEGYSLSTMQLSYNNLPDYLKPCLLYMAMFPEDARIPVSKLISLWIAEGFVQNIESGRLMEEAAEDYLMDLISSNVVMVSRRRYNGKVKYCQVHDVVLHFCLEKSREENFMLVVKGQFQPYDWNVSRVSFSFSDKTSKVSSLGSKTRKFHQHLRSLIMTYDGGFSNWSKLRLLKVLDLGSHRMIDFWSATLKPLIHLKYLAVCPDEFHFHPELHLPHLETLLVKYLFKNTVVPVIFWKMEKLRHVDISTAVFDLEEDKQRIFEESSKLENLRILKGIDIGDADSMDVILQRCPNLEELGIFIKHGCGICPKSVSLTQLQVLHLSFAYTIVVSELHLPSSLKKLVLKVSHMKSVIPFIGGLPSLEYLQLSEPVHSRDWCLGDIMLHKLKFLKLVTLGISRWDASEESFPLLETLVIKECDDLEEIPPSFADIPVLKQIKLIGCVNNSLEASAVKIKNEVTDIEGCDRIDITIKDRQGNLKQFHAHVHPPILSPAKFYQGYTYNSYGLVKFKYQDYLLIDISEDGFVSLLTDSGNSKDDLRLPTDENLLTRIKDGFTEVTP</sequence>
<evidence type="ECO:0000256" key="2">
    <source>
        <dbReference type="ARBA" id="ARBA00022821"/>
    </source>
</evidence>
<keyword evidence="2" id="KW-0611">Plant defense</keyword>
<protein>
    <recommendedName>
        <fullName evidence="4">Translation initiation factor 5A C-terminal domain-containing protein</fullName>
    </recommendedName>
</protein>
<dbReference type="EMBL" id="JACEIK010001951">
    <property type="protein sequence ID" value="MCD7473273.1"/>
    <property type="molecule type" value="Genomic_DNA"/>
</dbReference>
<dbReference type="SMART" id="SM01376">
    <property type="entry name" value="eIF-5a"/>
    <property type="match status" value="1"/>
</dbReference>
<dbReference type="Proteomes" id="UP000823775">
    <property type="component" value="Unassembled WGS sequence"/>
</dbReference>
<dbReference type="InterPro" id="IPR036388">
    <property type="entry name" value="WH-like_DNA-bd_sf"/>
</dbReference>
<organism evidence="5 6">
    <name type="scientific">Datura stramonium</name>
    <name type="common">Jimsonweed</name>
    <name type="synonym">Common thornapple</name>
    <dbReference type="NCBI Taxonomy" id="4076"/>
    <lineage>
        <taxon>Eukaryota</taxon>
        <taxon>Viridiplantae</taxon>
        <taxon>Streptophyta</taxon>
        <taxon>Embryophyta</taxon>
        <taxon>Tracheophyta</taxon>
        <taxon>Spermatophyta</taxon>
        <taxon>Magnoliopsida</taxon>
        <taxon>eudicotyledons</taxon>
        <taxon>Gunneridae</taxon>
        <taxon>Pentapetalae</taxon>
        <taxon>asterids</taxon>
        <taxon>lamiids</taxon>
        <taxon>Solanales</taxon>
        <taxon>Solanaceae</taxon>
        <taxon>Solanoideae</taxon>
        <taxon>Datureae</taxon>
        <taxon>Datura</taxon>
    </lineage>
</organism>
<accession>A0ABS8TPY7</accession>
<name>A0ABS8TPY7_DATST</name>
<dbReference type="SUPFAM" id="SSF50249">
    <property type="entry name" value="Nucleic acid-binding proteins"/>
    <property type="match status" value="1"/>
</dbReference>
<dbReference type="Pfam" id="PF23559">
    <property type="entry name" value="WHD_DRP"/>
    <property type="match status" value="1"/>
</dbReference>